<comment type="similarity">
    <text evidence="2">Belongs to the alpha-IPM synthase/homocitrate synthase family.</text>
</comment>
<dbReference type="GO" id="GO:0003852">
    <property type="term" value="F:2-isopropylmalate synthase activity"/>
    <property type="evidence" value="ECO:0007669"/>
    <property type="project" value="InterPro"/>
</dbReference>
<dbReference type="SUPFAM" id="SSF51569">
    <property type="entry name" value="Aldolase"/>
    <property type="match status" value="1"/>
</dbReference>
<name>A0A381P8K6_9ZZZZ</name>
<dbReference type="InterPro" id="IPR054691">
    <property type="entry name" value="LeuA/HCS_post-cat"/>
</dbReference>
<dbReference type="PROSITE" id="PS00816">
    <property type="entry name" value="AIPM_HOMOCIT_SYNTH_2"/>
    <property type="match status" value="1"/>
</dbReference>
<dbReference type="SUPFAM" id="SSF110921">
    <property type="entry name" value="2-isopropylmalate synthase LeuA, allosteric (dimerisation) domain"/>
    <property type="match status" value="1"/>
</dbReference>
<dbReference type="InterPro" id="IPR013709">
    <property type="entry name" value="2-isopropylmalate_synth_dimer"/>
</dbReference>
<evidence type="ECO:0000256" key="5">
    <source>
        <dbReference type="ARBA" id="ARBA00022624"/>
    </source>
</evidence>
<keyword evidence="7" id="KW-0100">Branched-chain amino acid biosynthesis</keyword>
<dbReference type="PROSITE" id="PS50991">
    <property type="entry name" value="PYR_CT"/>
    <property type="match status" value="1"/>
</dbReference>
<keyword evidence="5" id="KW-0412">Isoleucine biosynthesis</keyword>
<sequence>VLPAAVEIYDTTLRDGAQLEGISLTVADKLRIAEQLDRLGVHYIEGGWPGANPKDEEFFARARSELALERSQLVAFGSTRRVNGDAAEDPTLANLLAAETDVVCIVGKASAYHVTEALRTSLDEGVAMVADSVTYLKSRGRKVFFDAEHFFDGYRDDPEFSLRVLRGAAEAGADCLVLCDTNGGSLPDQVEAMVRAVVDAVDCAVGVHLHNDTGCGVANALAGVAGGATQVQGTINGYGERVGNCDLVPIIANLSLKMGVETLPEGRMAELTSVAHHVAELVNFTVDPQQPYVGTTAFAHKAGLHTSAIARRSDAYEHIDPGLVGNGTRFLVSEMSGRSTIALKAEQLGIELDGEVLGEIVETLKELEYAGYHFEAADASLELLMRAASGWSHDYFVLESFSVNVGHWSGSGSRAWNDVAVEVETEATVKLHLDGERVVATGEGNGPVNALDAALRKALDDSFPQLERLHLTDFKVRVLETRQGTGAVTRVLIDTTNGEQTWTTIGVSENIIEASWQALVDSLVFGILHTDA</sequence>
<dbReference type="InterPro" id="IPR005675">
    <property type="entry name" value="Citramal_synthase"/>
</dbReference>
<dbReference type="SMART" id="SM00917">
    <property type="entry name" value="LeuA_dimer"/>
    <property type="match status" value="1"/>
</dbReference>
<dbReference type="UniPathway" id="UPA00047">
    <property type="reaction ID" value="UER00066"/>
</dbReference>
<dbReference type="EC" id="2.3.3.21" evidence="8"/>
<proteinExistence type="inferred from homology"/>
<comment type="pathway">
    <text evidence="1">Amino-acid biosynthesis; L-isoleucine biosynthesis; 2-oxobutanoate from pyruvate: step 1/3.</text>
</comment>
<evidence type="ECO:0000256" key="8">
    <source>
        <dbReference type="ARBA" id="ARBA00034330"/>
    </source>
</evidence>
<feature type="domain" description="Pyruvate carboxyltransferase" evidence="9">
    <location>
        <begin position="6"/>
        <end position="270"/>
    </location>
</feature>
<dbReference type="PROSITE" id="PS00815">
    <property type="entry name" value="AIPM_HOMOCIT_SYNTH_1"/>
    <property type="match status" value="1"/>
</dbReference>
<dbReference type="AlphaFoldDB" id="A0A381P8K6"/>
<evidence type="ECO:0000313" key="10">
    <source>
        <dbReference type="EMBL" id="SUZ63240.1"/>
    </source>
</evidence>
<dbReference type="GO" id="GO:0043714">
    <property type="term" value="F:(R)-citramalate synthase activity"/>
    <property type="evidence" value="ECO:0007669"/>
    <property type="project" value="UniProtKB-EC"/>
</dbReference>
<dbReference type="NCBIfam" id="TIGR00977">
    <property type="entry name" value="citramal_synth"/>
    <property type="match status" value="1"/>
</dbReference>
<dbReference type="Gene3D" id="3.20.20.70">
    <property type="entry name" value="Aldolase class I"/>
    <property type="match status" value="1"/>
</dbReference>
<evidence type="ECO:0000256" key="3">
    <source>
        <dbReference type="ARBA" id="ARBA00022325"/>
    </source>
</evidence>
<dbReference type="EMBL" id="UINC01000912">
    <property type="protein sequence ID" value="SUZ63240.1"/>
    <property type="molecule type" value="Genomic_DNA"/>
</dbReference>
<reference evidence="10" key="1">
    <citation type="submission" date="2018-05" db="EMBL/GenBank/DDBJ databases">
        <authorList>
            <person name="Lanie J.A."/>
            <person name="Ng W.-L."/>
            <person name="Kazmierczak K.M."/>
            <person name="Andrzejewski T.M."/>
            <person name="Davidsen T.M."/>
            <person name="Wayne K.J."/>
            <person name="Tettelin H."/>
            <person name="Glass J.I."/>
            <person name="Rusch D."/>
            <person name="Podicherti R."/>
            <person name="Tsui H.-C.T."/>
            <person name="Winkler M.E."/>
        </authorList>
    </citation>
    <scope>NUCLEOTIDE SEQUENCE</scope>
</reference>
<dbReference type="GO" id="GO:0009097">
    <property type="term" value="P:isoleucine biosynthetic process"/>
    <property type="evidence" value="ECO:0007669"/>
    <property type="project" value="UniProtKB-UniPathway"/>
</dbReference>
<protein>
    <recommendedName>
        <fullName evidence="3">(R)-citramalate synthase</fullName>
        <ecNumber evidence="8">2.3.3.21</ecNumber>
    </recommendedName>
</protein>
<keyword evidence="6" id="KW-0808">Transferase</keyword>
<dbReference type="Gene3D" id="1.10.238.260">
    <property type="match status" value="1"/>
</dbReference>
<evidence type="ECO:0000256" key="2">
    <source>
        <dbReference type="ARBA" id="ARBA00006154"/>
    </source>
</evidence>
<dbReference type="CDD" id="cd07941">
    <property type="entry name" value="DRE_TIM_LeuA3"/>
    <property type="match status" value="1"/>
</dbReference>
<dbReference type="Pfam" id="PF00682">
    <property type="entry name" value="HMGL-like"/>
    <property type="match status" value="1"/>
</dbReference>
<dbReference type="Gene3D" id="3.30.160.270">
    <property type="match status" value="1"/>
</dbReference>
<dbReference type="InterPro" id="IPR000891">
    <property type="entry name" value="PYR_CT"/>
</dbReference>
<dbReference type="GO" id="GO:0009098">
    <property type="term" value="P:L-leucine biosynthetic process"/>
    <property type="evidence" value="ECO:0007669"/>
    <property type="project" value="InterPro"/>
</dbReference>
<dbReference type="InterPro" id="IPR013785">
    <property type="entry name" value="Aldolase_TIM"/>
</dbReference>
<dbReference type="PANTHER" id="PTHR43538">
    <property type="entry name" value="ALPHA-IPM SYNTHASE/HOMOCITRATE SYNTHASE"/>
    <property type="match status" value="1"/>
</dbReference>
<gene>
    <name evidence="10" type="ORF">METZ01_LOCUS16094</name>
</gene>
<keyword evidence="4" id="KW-0028">Amino-acid biosynthesis</keyword>
<dbReference type="InterPro" id="IPR036230">
    <property type="entry name" value="LeuA_allosteric_dom_sf"/>
</dbReference>
<dbReference type="Pfam" id="PF22617">
    <property type="entry name" value="HCS_D2"/>
    <property type="match status" value="1"/>
</dbReference>
<evidence type="ECO:0000259" key="9">
    <source>
        <dbReference type="PROSITE" id="PS50991"/>
    </source>
</evidence>
<accession>A0A381P8K6</accession>
<dbReference type="PANTHER" id="PTHR43538:SF1">
    <property type="entry name" value="(R)-CITRAMALATE SYNTHASE"/>
    <property type="match status" value="1"/>
</dbReference>
<evidence type="ECO:0000256" key="4">
    <source>
        <dbReference type="ARBA" id="ARBA00022605"/>
    </source>
</evidence>
<feature type="non-terminal residue" evidence="10">
    <location>
        <position position="1"/>
    </location>
</feature>
<dbReference type="Pfam" id="PF08502">
    <property type="entry name" value="LeuA_dimer"/>
    <property type="match status" value="1"/>
</dbReference>
<evidence type="ECO:0000256" key="6">
    <source>
        <dbReference type="ARBA" id="ARBA00022679"/>
    </source>
</evidence>
<organism evidence="10">
    <name type="scientific">marine metagenome</name>
    <dbReference type="NCBI Taxonomy" id="408172"/>
    <lineage>
        <taxon>unclassified sequences</taxon>
        <taxon>metagenomes</taxon>
        <taxon>ecological metagenomes</taxon>
    </lineage>
</organism>
<evidence type="ECO:0000256" key="1">
    <source>
        <dbReference type="ARBA" id="ARBA00004743"/>
    </source>
</evidence>
<evidence type="ECO:0000256" key="7">
    <source>
        <dbReference type="ARBA" id="ARBA00023304"/>
    </source>
</evidence>
<dbReference type="InterPro" id="IPR002034">
    <property type="entry name" value="AIPM/Hcit_synth_CS"/>
</dbReference>